<keyword evidence="3" id="KW-1185">Reference proteome</keyword>
<sequence length="366" mass="40089">MDDNSDELCSLVRLRAPLEVALESSRALRRRHNCEWGFQKHTSSNCVSAVPAHYVDREAVDLRIFPFYLLLLIPVFHVASAKENISKIDYDKKKNTVTISGPFDPQCLSKKLRRKACDVIREIKIVVKQENPAPNPNPTPTPNPSPNPNPTPTPNPSPNPSPTPAPNPSPTPNPTPTPAPNPSPTPAHSPAPAPVAPPSWSSTTNVNVKVNNICAICYPWPCRCNNLMHWGVHQQQQPQPQPSPQPQPQPAQPEAQPSATNVNLQFTNICVICYPWPCRCQQPQPQRRPPQQQLPPWCRWSSCGGPSNCGGCGSCHGWPAVAPSPHANPMCCPGPSLCRGCNGCRIVHESKFSYEEYPPTAACAIM</sequence>
<feature type="compositionally biased region" description="Pro residues" evidence="1">
    <location>
        <begin position="239"/>
        <end position="251"/>
    </location>
</feature>
<dbReference type="AlphaFoldDB" id="A0AAV5DJN0"/>
<reference evidence="2" key="1">
    <citation type="journal article" date="2018" name="DNA Res.">
        <title>Multiple hybrid de novo genome assembly of finger millet, an orphan allotetraploid crop.</title>
        <authorList>
            <person name="Hatakeyama M."/>
            <person name="Aluri S."/>
            <person name="Balachadran M.T."/>
            <person name="Sivarajan S.R."/>
            <person name="Patrignani A."/>
            <person name="Gruter S."/>
            <person name="Poveda L."/>
            <person name="Shimizu-Inatsugi R."/>
            <person name="Baeten J."/>
            <person name="Francoijs K.J."/>
            <person name="Nataraja K.N."/>
            <person name="Reddy Y.A.N."/>
            <person name="Phadnis S."/>
            <person name="Ravikumar R.L."/>
            <person name="Schlapbach R."/>
            <person name="Sreeman S.M."/>
            <person name="Shimizu K.K."/>
        </authorList>
    </citation>
    <scope>NUCLEOTIDE SEQUENCE</scope>
</reference>
<dbReference type="PANTHER" id="PTHR47488">
    <property type="entry name" value="HEAVY METAL TRANSPORT/DETOXIFICATION SUPERFAMILY PROTEIN"/>
    <property type="match status" value="1"/>
</dbReference>
<protein>
    <submittedName>
        <fullName evidence="2">Uncharacterized protein</fullName>
    </submittedName>
</protein>
<proteinExistence type="predicted"/>
<dbReference type="Gene3D" id="3.30.70.100">
    <property type="match status" value="1"/>
</dbReference>
<dbReference type="EMBL" id="BQKI01000018">
    <property type="protein sequence ID" value="GJN10655.1"/>
    <property type="molecule type" value="Genomic_DNA"/>
</dbReference>
<name>A0AAV5DJN0_ELECO</name>
<dbReference type="InterPro" id="IPR044169">
    <property type="entry name" value="PI21"/>
</dbReference>
<feature type="region of interest" description="Disordered" evidence="1">
    <location>
        <begin position="235"/>
        <end position="258"/>
    </location>
</feature>
<accession>A0AAV5DJN0</accession>
<organism evidence="2 3">
    <name type="scientific">Eleusine coracana subsp. coracana</name>
    <dbReference type="NCBI Taxonomy" id="191504"/>
    <lineage>
        <taxon>Eukaryota</taxon>
        <taxon>Viridiplantae</taxon>
        <taxon>Streptophyta</taxon>
        <taxon>Embryophyta</taxon>
        <taxon>Tracheophyta</taxon>
        <taxon>Spermatophyta</taxon>
        <taxon>Magnoliopsida</taxon>
        <taxon>Liliopsida</taxon>
        <taxon>Poales</taxon>
        <taxon>Poaceae</taxon>
        <taxon>PACMAD clade</taxon>
        <taxon>Chloridoideae</taxon>
        <taxon>Cynodonteae</taxon>
        <taxon>Eleusininae</taxon>
        <taxon>Eleusine</taxon>
    </lineage>
</organism>
<evidence type="ECO:0000313" key="2">
    <source>
        <dbReference type="EMBL" id="GJN10655.1"/>
    </source>
</evidence>
<dbReference type="Proteomes" id="UP001054889">
    <property type="component" value="Unassembled WGS sequence"/>
</dbReference>
<dbReference type="PANTHER" id="PTHR47488:SF7">
    <property type="entry name" value="HEAVY METAL TRANSPORT_DETOXIFICATION SUPERFAMILY PROTEIN"/>
    <property type="match status" value="1"/>
</dbReference>
<feature type="region of interest" description="Disordered" evidence="1">
    <location>
        <begin position="128"/>
        <end position="202"/>
    </location>
</feature>
<comment type="caution">
    <text evidence="2">The sequence shown here is derived from an EMBL/GenBank/DDBJ whole genome shotgun (WGS) entry which is preliminary data.</text>
</comment>
<reference evidence="2" key="2">
    <citation type="submission" date="2021-12" db="EMBL/GenBank/DDBJ databases">
        <title>Resequencing data analysis of finger millet.</title>
        <authorList>
            <person name="Hatakeyama M."/>
            <person name="Aluri S."/>
            <person name="Balachadran M.T."/>
            <person name="Sivarajan S.R."/>
            <person name="Poveda L."/>
            <person name="Shimizu-Inatsugi R."/>
            <person name="Schlapbach R."/>
            <person name="Sreeman S.M."/>
            <person name="Shimizu K.K."/>
        </authorList>
    </citation>
    <scope>NUCLEOTIDE SEQUENCE</scope>
</reference>
<dbReference type="GO" id="GO:1900150">
    <property type="term" value="P:regulation of defense response to fungus"/>
    <property type="evidence" value="ECO:0007669"/>
    <property type="project" value="InterPro"/>
</dbReference>
<gene>
    <name evidence="2" type="primary">ga28768</name>
    <name evidence="2" type="ORF">PR202_ga28768</name>
</gene>
<evidence type="ECO:0000313" key="3">
    <source>
        <dbReference type="Proteomes" id="UP001054889"/>
    </source>
</evidence>
<evidence type="ECO:0000256" key="1">
    <source>
        <dbReference type="SAM" id="MobiDB-lite"/>
    </source>
</evidence>
<feature type="compositionally biased region" description="Pro residues" evidence="1">
    <location>
        <begin position="133"/>
        <end position="197"/>
    </location>
</feature>